<dbReference type="SUPFAM" id="SSF52540">
    <property type="entry name" value="P-loop containing nucleoside triphosphate hydrolases"/>
    <property type="match status" value="1"/>
</dbReference>
<dbReference type="Pfam" id="PF01935">
    <property type="entry name" value="DUF87"/>
    <property type="match status" value="1"/>
</dbReference>
<proteinExistence type="predicted"/>
<dbReference type="InterPro" id="IPR027417">
    <property type="entry name" value="P-loop_NTPase"/>
</dbReference>
<reference evidence="3 4" key="1">
    <citation type="submission" date="2016-11" db="EMBL/GenBank/DDBJ databases">
        <title>Paenibacillus species isolates.</title>
        <authorList>
            <person name="Beno S.M."/>
        </authorList>
    </citation>
    <scope>NUCLEOTIDE SEQUENCE [LARGE SCALE GENOMIC DNA]</scope>
    <source>
        <strain evidence="3 4">FSL R5-0378</strain>
    </source>
</reference>
<evidence type="ECO:0000313" key="4">
    <source>
        <dbReference type="Proteomes" id="UP000187172"/>
    </source>
</evidence>
<name>A0A1R1DYS2_9BACL</name>
<feature type="domain" description="Helicase HerA central" evidence="2">
    <location>
        <begin position="336"/>
        <end position="388"/>
    </location>
</feature>
<keyword evidence="4" id="KW-1185">Reference proteome</keyword>
<dbReference type="Gene3D" id="3.40.50.300">
    <property type="entry name" value="P-loop containing nucleotide triphosphate hydrolases"/>
    <property type="match status" value="2"/>
</dbReference>
<dbReference type="AlphaFoldDB" id="A0A1R1DYS2"/>
<dbReference type="InterPro" id="IPR008571">
    <property type="entry name" value="HerA-like"/>
</dbReference>
<dbReference type="RefSeq" id="WP_076176905.1">
    <property type="nucleotide sequence ID" value="NZ_MRTP01000025.1"/>
</dbReference>
<evidence type="ECO:0000256" key="1">
    <source>
        <dbReference type="SAM" id="MobiDB-lite"/>
    </source>
</evidence>
<accession>A0A1R1DYS2</accession>
<dbReference type="PANTHER" id="PTHR42957:SF1">
    <property type="entry name" value="HELICASE MJ1565-RELATED"/>
    <property type="match status" value="1"/>
</dbReference>
<evidence type="ECO:0000313" key="3">
    <source>
        <dbReference type="EMBL" id="OMF44743.1"/>
    </source>
</evidence>
<dbReference type="Proteomes" id="UP000187172">
    <property type="component" value="Unassembled WGS sequence"/>
</dbReference>
<evidence type="ECO:0000259" key="2">
    <source>
        <dbReference type="Pfam" id="PF01935"/>
    </source>
</evidence>
<feature type="region of interest" description="Disordered" evidence="1">
    <location>
        <begin position="829"/>
        <end position="865"/>
    </location>
</feature>
<protein>
    <submittedName>
        <fullName evidence="3">ATPase</fullName>
    </submittedName>
</protein>
<dbReference type="STRING" id="297318.BK138_34445"/>
<organism evidence="3 4">
    <name type="scientific">Paenibacillus rhizosphaerae</name>
    <dbReference type="NCBI Taxonomy" id="297318"/>
    <lineage>
        <taxon>Bacteria</taxon>
        <taxon>Bacillati</taxon>
        <taxon>Bacillota</taxon>
        <taxon>Bacilli</taxon>
        <taxon>Bacillales</taxon>
        <taxon>Paenibacillaceae</taxon>
        <taxon>Paenibacillus</taxon>
    </lineage>
</organism>
<dbReference type="PANTHER" id="PTHR42957">
    <property type="entry name" value="HELICASE MJ1565-RELATED"/>
    <property type="match status" value="1"/>
</dbReference>
<dbReference type="EMBL" id="MRTP01000025">
    <property type="protein sequence ID" value="OMF44743.1"/>
    <property type="molecule type" value="Genomic_DNA"/>
</dbReference>
<comment type="caution">
    <text evidence="3">The sequence shown here is derived from an EMBL/GenBank/DDBJ whole genome shotgun (WGS) entry which is preliminary data.</text>
</comment>
<dbReference type="InterPro" id="IPR002789">
    <property type="entry name" value="HerA_central"/>
</dbReference>
<gene>
    <name evidence="3" type="ORF">BK138_34445</name>
</gene>
<sequence>MSRYHVFPGLVPKGVCYEIRTVQDASIHYFKDETAWSNILGMLQRPWYKRWLFQPWIAWELDASAEYIKYKVWVPNEDIGKQFQTKYYGEHPEVEIIQVEDEPWNFKEKHAGSKLLLERHFVIPLKIYHNDVVDTQVELIGLLETLNLKERVRVQVLVKPMYHTDRLFGKAFRQLHDEEDDDESMLTENELYKTAIQGKKARLLARASIRIVAAAETYQDAKRMIASARHSFGQFSSGELNRLYGREWWQMIRPLFRYEFNRRIYPFQRPKKRVGLSADELAMILRLPSGKVVCNKLQRMKMRRTPLPLEVLQLRSREDGTCVPIGVHEYHGQTNEVHFDLKGWSRHMAIWGGTMMGKSTFIYNLLEKVIAIRTEENKIGFTLIDPHGSLAVDVASRIPKEQQHLVRYVRFKDGEFPFNVYDVDFASSPDKIAQNVADVCKRVWKDFWGPNVDDNFLNGGIALQRVGEATLYNLRMVLEDDEFRNGVLSRLNDEDPLERQLKLFIGKYDRLEDRVREPKINSTLNKLRKLTLSETLGRILRAETNGIRWREGMDQGYYHIFDLSGLTIDERRFIGSMCLTFSQLAMLSREDLLSQGKAMPLHPIIVDEAPTFMDQSADAIQSFADEARKYNVPLVLGMQGLEGQVPDQVASAIFRNFGTLIAFRVGNTEDAETIYQGMKADYLKVEDYQQVEPNYAYMRMAIGRETTLPFLVKMNPPEHPQYTDDIPQMIEQTLSRATEMESRIQAGKRAAEEEEVLKEKELIEAFEEGAAATESVALEDNNILRVTTDKQDLDLNPDPISAENQDLIDFHDLEAEDAKVSLEVVQDVEQSGDVKIGEGETEPASEPIQPSNTEPRTLTAEDFSD</sequence>